<dbReference type="OrthoDB" id="5659892at2"/>
<dbReference type="EMBL" id="BBMR01000004">
    <property type="protein sequence ID" value="GAL19307.1"/>
    <property type="molecule type" value="Genomic_DNA"/>
</dbReference>
<dbReference type="AlphaFoldDB" id="A0A090SIM0"/>
<evidence type="ECO:0000313" key="9">
    <source>
        <dbReference type="Proteomes" id="UP000029228"/>
    </source>
</evidence>
<dbReference type="InterPro" id="IPR010664">
    <property type="entry name" value="LipoPS_assembly_LptC-rel"/>
</dbReference>
<dbReference type="InterPro" id="IPR052363">
    <property type="entry name" value="LPS_export_LptC"/>
</dbReference>
<dbReference type="NCBIfam" id="TIGR04409">
    <property type="entry name" value="LptC_YrbK"/>
    <property type="match status" value="1"/>
</dbReference>
<keyword evidence="1 6" id="KW-1003">Cell membrane</keyword>
<name>A0A090SIM0_9VIBR</name>
<keyword evidence="3 6" id="KW-0812">Transmembrane</keyword>
<comment type="caution">
    <text evidence="8">The sequence shown here is derived from an EMBL/GenBank/DDBJ whole genome shotgun (WGS) entry which is preliminary data.</text>
</comment>
<comment type="subunit">
    <text evidence="6">Component of the lipopolysaccharide transport and assembly complex. Interacts with LptA and the LptBFG transporter complex.</text>
</comment>
<dbReference type="GO" id="GO:0030288">
    <property type="term" value="C:outer membrane-bounded periplasmic space"/>
    <property type="evidence" value="ECO:0007669"/>
    <property type="project" value="TreeGrafter"/>
</dbReference>
<dbReference type="PIRSF" id="PIRSF028513">
    <property type="entry name" value="LptC"/>
    <property type="match status" value="1"/>
</dbReference>
<dbReference type="STRING" id="990268.JCM19235_663"/>
<accession>A0A090SIM0</accession>
<evidence type="ECO:0000256" key="2">
    <source>
        <dbReference type="ARBA" id="ARBA00022519"/>
    </source>
</evidence>
<dbReference type="PANTHER" id="PTHR37481:SF1">
    <property type="entry name" value="LIPOPOLYSACCHARIDE EXPORT SYSTEM PROTEIN LPTC"/>
    <property type="match status" value="1"/>
</dbReference>
<dbReference type="HAMAP" id="MF_01915">
    <property type="entry name" value="LPS_assembly_LptC"/>
    <property type="match status" value="1"/>
</dbReference>
<comment type="function">
    <text evidence="6">Involved in the assembly of lipopolysaccharide (LPS). Required for the translocation of LPS from the inner membrane to the outer membrane. Facilitates the transfer of LPS from the inner membrane to the periplasmic protein LptA. Could be a docking site for LptA.</text>
</comment>
<sequence>MSLSRILYSLLAIIAAGSTYYLYSKDDSNVIQIEPDIELPAFSGTNLHNISYSDTGVRSYSISSAHLEHFSKKGETVFQQPVLRIFANGETQEWEISAEKAVLDKQEVLTLYTNVVAQNLLADSGFDTLSTQQMSIKLENRDFWADSKVIMLGPKFETQAEAMKGNFANHLAELYKKVNSKYETLAP</sequence>
<evidence type="ECO:0000256" key="1">
    <source>
        <dbReference type="ARBA" id="ARBA00022475"/>
    </source>
</evidence>
<comment type="subcellular location">
    <subcellularLocation>
        <location evidence="6">Cell inner membrane</location>
        <topology evidence="6">Single-pass membrane protein</topology>
    </subcellularLocation>
</comment>
<organism evidence="8 9">
    <name type="scientific">Vibrio maritimus</name>
    <dbReference type="NCBI Taxonomy" id="990268"/>
    <lineage>
        <taxon>Bacteria</taxon>
        <taxon>Pseudomonadati</taxon>
        <taxon>Pseudomonadota</taxon>
        <taxon>Gammaproteobacteria</taxon>
        <taxon>Vibrionales</taxon>
        <taxon>Vibrionaceae</taxon>
        <taxon>Vibrio</taxon>
    </lineage>
</organism>
<dbReference type="Pfam" id="PF06835">
    <property type="entry name" value="LptC"/>
    <property type="match status" value="1"/>
</dbReference>
<dbReference type="GO" id="GO:0043165">
    <property type="term" value="P:Gram-negative-bacterium-type cell outer membrane assembly"/>
    <property type="evidence" value="ECO:0007669"/>
    <property type="project" value="UniProtKB-UniRule"/>
</dbReference>
<dbReference type="GO" id="GO:0005886">
    <property type="term" value="C:plasma membrane"/>
    <property type="evidence" value="ECO:0007669"/>
    <property type="project" value="UniProtKB-SubCell"/>
</dbReference>
<comment type="similarity">
    <text evidence="6 7">Belongs to the LptC family.</text>
</comment>
<keyword evidence="2 6" id="KW-0997">Cell inner membrane</keyword>
<dbReference type="PANTHER" id="PTHR37481">
    <property type="entry name" value="LIPOPOLYSACCHARIDE EXPORT SYSTEM PROTEIN LPTC"/>
    <property type="match status" value="1"/>
</dbReference>
<evidence type="ECO:0000256" key="4">
    <source>
        <dbReference type="ARBA" id="ARBA00022989"/>
    </source>
</evidence>
<evidence type="ECO:0000256" key="6">
    <source>
        <dbReference type="HAMAP-Rule" id="MF_01915"/>
    </source>
</evidence>
<keyword evidence="5 6" id="KW-0472">Membrane</keyword>
<proteinExistence type="inferred from homology"/>
<comment type="function">
    <text evidence="7">Required for the translocation of lipopolysaccharide (LPS) from the inner membrane to the outer membrane.</text>
</comment>
<dbReference type="GO" id="GO:0015221">
    <property type="term" value="F:lipopolysaccharide transmembrane transporter activity"/>
    <property type="evidence" value="ECO:0007669"/>
    <property type="project" value="InterPro"/>
</dbReference>
<gene>
    <name evidence="6" type="primary">lptC</name>
    <name evidence="8" type="ORF">JCM19235_663</name>
</gene>
<evidence type="ECO:0000256" key="5">
    <source>
        <dbReference type="ARBA" id="ARBA00023136"/>
    </source>
</evidence>
<dbReference type="GO" id="GO:0017089">
    <property type="term" value="F:glycolipid transfer activity"/>
    <property type="evidence" value="ECO:0007669"/>
    <property type="project" value="TreeGrafter"/>
</dbReference>
<evidence type="ECO:0000256" key="7">
    <source>
        <dbReference type="PIRNR" id="PIRNR028513"/>
    </source>
</evidence>
<keyword evidence="9" id="KW-1185">Reference proteome</keyword>
<dbReference type="InterPro" id="IPR026265">
    <property type="entry name" value="LptC"/>
</dbReference>
<reference evidence="8 9" key="1">
    <citation type="submission" date="2014-09" db="EMBL/GenBank/DDBJ databases">
        <title>Vibrio maritimus JCM 19235. (C45) whole genome shotgun sequence.</title>
        <authorList>
            <person name="Sawabe T."/>
            <person name="Meirelles P."/>
            <person name="Nakanishi M."/>
            <person name="Sayaka M."/>
            <person name="Hattori M."/>
            <person name="Ohkuma M."/>
        </authorList>
    </citation>
    <scope>NUCLEOTIDE SEQUENCE [LARGE SCALE GENOMIC DNA]</scope>
    <source>
        <strain evidence="9">JCM19235</strain>
    </source>
</reference>
<evidence type="ECO:0000313" key="8">
    <source>
        <dbReference type="EMBL" id="GAL19307.1"/>
    </source>
</evidence>
<keyword evidence="4 6" id="KW-1133">Transmembrane helix</keyword>
<evidence type="ECO:0000256" key="3">
    <source>
        <dbReference type="ARBA" id="ARBA00022692"/>
    </source>
</evidence>
<dbReference type="Gene3D" id="2.60.450.10">
    <property type="entry name" value="Lipopolysaccharide (LPS) transport protein A like domain"/>
    <property type="match status" value="1"/>
</dbReference>
<protein>
    <recommendedName>
        <fullName evidence="6 7">Lipopolysaccharide export system protein LptC</fullName>
    </recommendedName>
</protein>
<dbReference type="Proteomes" id="UP000029228">
    <property type="component" value="Unassembled WGS sequence"/>
</dbReference>